<reference evidence="2 3" key="1">
    <citation type="submission" date="2019-03" db="EMBL/GenBank/DDBJ databases">
        <title>Metabolic potential of uncultured bacteria and archaea associated with petroleum seepage in deep-sea sediments.</title>
        <authorList>
            <person name="Dong X."/>
            <person name="Hubert C."/>
        </authorList>
    </citation>
    <scope>NUCLEOTIDE SEQUENCE [LARGE SCALE GENOMIC DNA]</scope>
    <source>
        <strain evidence="2">E44_bin18</strain>
    </source>
</reference>
<keyword evidence="1" id="KW-0732">Signal</keyword>
<dbReference type="AlphaFoldDB" id="A0A523UP85"/>
<comment type="caution">
    <text evidence="2">The sequence shown here is derived from an EMBL/GenBank/DDBJ whole genome shotgun (WGS) entry which is preliminary data.</text>
</comment>
<evidence type="ECO:0000256" key="1">
    <source>
        <dbReference type="SAM" id="SignalP"/>
    </source>
</evidence>
<feature type="chain" id="PRO_5021963591" description="Peptidase S74 domain-containing protein" evidence="1">
    <location>
        <begin position="23"/>
        <end position="772"/>
    </location>
</feature>
<feature type="signal peptide" evidence="1">
    <location>
        <begin position="1"/>
        <end position="22"/>
    </location>
</feature>
<name>A0A523UP85_UNCT6</name>
<organism evidence="2 3">
    <name type="scientific">candidate division TA06 bacterium</name>
    <dbReference type="NCBI Taxonomy" id="2250710"/>
    <lineage>
        <taxon>Bacteria</taxon>
        <taxon>Bacteria division TA06</taxon>
    </lineage>
</organism>
<dbReference type="CDD" id="cd12819">
    <property type="entry name" value="LbR_vir_like"/>
    <property type="match status" value="1"/>
</dbReference>
<dbReference type="EMBL" id="SOJN01000128">
    <property type="protein sequence ID" value="TET44350.1"/>
    <property type="molecule type" value="Genomic_DNA"/>
</dbReference>
<sequence length="772" mass="80315">MGKRVFIVIVLAAFAVCAVAVAQQRKAVDEARFGTVEVKKTHSHVIKPAGVLVVPGHINYQGYLTDDAGNPINDRLSMTFGIWDAASVGTELWNESQNMIVEDGLFNVVLGVLTPIPSDVFGAGASRWLELMVEAQTLSPRTEITSVGYAYRAVKADSADDASMVDGFDASATPTASELFPLSYGDAQYVNEGQVDAIDSPMIVDGTILRADADAAFKAPYADTADYALNAPTDNDWVIVGNDMYSAVAGNVGIGTSPSPAAKLHVSGNCIIDGTAYVGRPDSIESIVNISNADVSDWELVAAGDADRFDIREWGGSPLLSVQAGGNVGVGTTSPAERVDVNGTVQMTGFSLPTGATSGYVLTSDVSGLGAWQAAAGDNDWTITGNVLHPSADYGLAMRSSNVLYGTEDSTHVNFGIACTTGTSGQDRGYCTVGGGYGNTASANYATVGGGQNNTASGWDATVGGGSSNTATAYHATVSGGESNTASDQHATVGGGSNNTASAQYATAGGGYYNFASGWSATVAGGYGNTASGSGVTVGGGYQNTASGTRATVGGGFADTSAGNHSFTVGENSVVPAAFNNSAAFNGQTATASGQTRVGVLSKGSGTFTIDHPLEPTRKILNHYFVESPEMVLIYRGVTHIGGDGRAEVHLPGYFDALNRNPMVQLTGVGTYEVFIAEKVKGNRFVIGGKPGTEVHWTVTGDRKDQSAEITRIIMPVEQSKNGDLAGRSLDDEFLATTKTQLEQMGEAARFHFRTQRGREKYENSRRALENR</sequence>
<proteinExistence type="predicted"/>
<protein>
    <recommendedName>
        <fullName evidence="4">Peptidase S74 domain-containing protein</fullName>
    </recommendedName>
</protein>
<accession>A0A523UP85</accession>
<evidence type="ECO:0008006" key="4">
    <source>
        <dbReference type="Google" id="ProtNLM"/>
    </source>
</evidence>
<gene>
    <name evidence="2" type="ORF">E3J62_10645</name>
</gene>
<evidence type="ECO:0000313" key="3">
    <source>
        <dbReference type="Proteomes" id="UP000315525"/>
    </source>
</evidence>
<dbReference type="Proteomes" id="UP000315525">
    <property type="component" value="Unassembled WGS sequence"/>
</dbReference>
<evidence type="ECO:0000313" key="2">
    <source>
        <dbReference type="EMBL" id="TET44350.1"/>
    </source>
</evidence>
<dbReference type="Gene3D" id="2.150.10.10">
    <property type="entry name" value="Serralysin-like metalloprotease, C-terminal"/>
    <property type="match status" value="1"/>
</dbReference>
<dbReference type="InterPro" id="IPR011049">
    <property type="entry name" value="Serralysin-like_metalloprot_C"/>
</dbReference>